<keyword evidence="1" id="KW-1133">Transmembrane helix</keyword>
<dbReference type="RefSeq" id="XP_045575975.1">
    <property type="nucleotide sequence ID" value="XM_045720019.1"/>
</dbReference>
<dbReference type="InterPro" id="IPR027417">
    <property type="entry name" value="P-loop_NTPase"/>
</dbReference>
<protein>
    <submittedName>
        <fullName evidence="3">Interferon-induced protein 44 isoform X1</fullName>
    </submittedName>
</protein>
<proteinExistence type="predicted"/>
<dbReference type="Proteomes" id="UP001652741">
    <property type="component" value="Chromosome ssa06"/>
</dbReference>
<reference evidence="3" key="1">
    <citation type="submission" date="2025-08" db="UniProtKB">
        <authorList>
            <consortium name="RefSeq"/>
        </authorList>
    </citation>
    <scope>IDENTIFICATION</scope>
</reference>
<evidence type="ECO:0000313" key="2">
    <source>
        <dbReference type="Proteomes" id="UP001652741"/>
    </source>
</evidence>
<evidence type="ECO:0000313" key="3">
    <source>
        <dbReference type="RefSeq" id="XP_045575975.1"/>
    </source>
</evidence>
<dbReference type="SUPFAM" id="SSF52540">
    <property type="entry name" value="P-loop containing nucleoside triphosphate hydrolases"/>
    <property type="match status" value="1"/>
</dbReference>
<sequence length="340" mass="38454">MTQTQKTKLKYCQRGVKSCVNIAMTLFWDILKYLRIIFLWITGMQLFKSTTPPMPTAAFDKEWRITPWGQKEVILQKLKDYVPGNPDIKSIRVFLHGPVGAGKSSLINFINSVFQGRITSIALADSAIAAESFTIKYQTHKIEKGKHGIYYPIVFNDVMGLEESSGKGVHKDDIINALKGHVKEGHKFNPMSPLSEEDPGYIKIPSSEDRVHCLVSVMPADKMAFLGKHVIQKMRDIRLAAADMGIPQMVVLTRVDEACPSVRKDVKNIYLSKYIKEKMEQCSTELGVPVNCILPVKNYHEEIDLNEDMDVLLLRALRQMVDFADDFIKNIPLKITPQGN</sequence>
<dbReference type="CDD" id="cd00882">
    <property type="entry name" value="Ras_like_GTPase"/>
    <property type="match status" value="1"/>
</dbReference>
<keyword evidence="2" id="KW-1185">Reference proteome</keyword>
<feature type="transmembrane region" description="Helical" evidence="1">
    <location>
        <begin position="20"/>
        <end position="41"/>
    </location>
</feature>
<evidence type="ECO:0000256" key="1">
    <source>
        <dbReference type="SAM" id="Phobius"/>
    </source>
</evidence>
<dbReference type="Gene3D" id="3.40.50.300">
    <property type="entry name" value="P-loop containing nucleotide triphosphate hydrolases"/>
    <property type="match status" value="1"/>
</dbReference>
<organism evidence="2 3">
    <name type="scientific">Salmo salar</name>
    <name type="common">Atlantic salmon</name>
    <dbReference type="NCBI Taxonomy" id="8030"/>
    <lineage>
        <taxon>Eukaryota</taxon>
        <taxon>Metazoa</taxon>
        <taxon>Chordata</taxon>
        <taxon>Craniata</taxon>
        <taxon>Vertebrata</taxon>
        <taxon>Euteleostomi</taxon>
        <taxon>Actinopterygii</taxon>
        <taxon>Neopterygii</taxon>
        <taxon>Teleostei</taxon>
        <taxon>Protacanthopterygii</taxon>
        <taxon>Salmoniformes</taxon>
        <taxon>Salmonidae</taxon>
        <taxon>Salmoninae</taxon>
        <taxon>Salmo</taxon>
    </lineage>
</organism>
<name>A0ABM3EYA1_SALSA</name>
<keyword evidence="1" id="KW-0812">Transmembrane</keyword>
<keyword evidence="1" id="KW-0472">Membrane</keyword>
<dbReference type="PANTHER" id="PTHR14241">
    <property type="entry name" value="INTERFERON-INDUCED PROTEIN 44"/>
    <property type="match status" value="1"/>
</dbReference>
<dbReference type="PANTHER" id="PTHR14241:SF1">
    <property type="entry name" value="INTERFERON-INDUCED PROTEIN 44-RELATED"/>
    <property type="match status" value="1"/>
</dbReference>
<accession>A0ABM3EYA1</accession>
<gene>
    <name evidence="3" type="primary">ifi44b</name>
</gene>